<feature type="binding site" evidence="3">
    <location>
        <position position="55"/>
    </location>
    <ligand>
        <name>Mg(2+)</name>
        <dbReference type="ChEBI" id="CHEBI:18420"/>
        <label>1</label>
    </ligand>
</feature>
<feature type="binding site" evidence="3">
    <location>
        <position position="56"/>
    </location>
    <ligand>
        <name>Mg(2+)</name>
        <dbReference type="ChEBI" id="CHEBI:18420"/>
        <label>1</label>
    </ligand>
</feature>
<accession>A0A2W7MPA4</accession>
<dbReference type="PANTHER" id="PTHR16222">
    <property type="entry name" value="ADP-RIBOSYLGLYCOHYDROLASE"/>
    <property type="match status" value="1"/>
</dbReference>
<feature type="binding site" evidence="3">
    <location>
        <position position="241"/>
    </location>
    <ligand>
        <name>Mg(2+)</name>
        <dbReference type="ChEBI" id="CHEBI:18420"/>
        <label>1</label>
    </ligand>
</feature>
<evidence type="ECO:0000313" key="5">
    <source>
        <dbReference type="Proteomes" id="UP000248646"/>
    </source>
</evidence>
<dbReference type="PANTHER" id="PTHR16222:SF24">
    <property type="entry name" value="ADP-RIBOSYLHYDROLASE ARH3"/>
    <property type="match status" value="1"/>
</dbReference>
<dbReference type="EMBL" id="QKZI01000001">
    <property type="protein sequence ID" value="PZX08338.1"/>
    <property type="molecule type" value="Genomic_DNA"/>
</dbReference>
<dbReference type="InterPro" id="IPR036705">
    <property type="entry name" value="Ribosyl_crysJ1_sf"/>
</dbReference>
<dbReference type="GO" id="GO:0046872">
    <property type="term" value="F:metal ion binding"/>
    <property type="evidence" value="ECO:0007669"/>
    <property type="project" value="UniProtKB-KW"/>
</dbReference>
<comment type="caution">
    <text evidence="4">The sequence shown here is derived from an EMBL/GenBank/DDBJ whole genome shotgun (WGS) entry which is preliminary data.</text>
</comment>
<dbReference type="Gene3D" id="1.10.4080.10">
    <property type="entry name" value="ADP-ribosylation/Crystallin J1"/>
    <property type="match status" value="1"/>
</dbReference>
<evidence type="ECO:0000313" key="4">
    <source>
        <dbReference type="EMBL" id="PZX08338.1"/>
    </source>
</evidence>
<keyword evidence="5" id="KW-1185">Reference proteome</keyword>
<comment type="cofactor">
    <cofactor evidence="3">
        <name>Mg(2+)</name>
        <dbReference type="ChEBI" id="CHEBI:18420"/>
    </cofactor>
    <text evidence="3">Binds 2 magnesium ions per subunit.</text>
</comment>
<comment type="similarity">
    <text evidence="1">Belongs to the ADP-ribosylglycohydrolase family.</text>
</comment>
<sequence length="423" mass="48027">MLDKIKGGLFGLAIGDALGGTTEFMTKEEIKEKYGSVNEIIGGGYWGLKPGETTDDTAMTVAVALGIMANSNHPIEEIGKRFLRWQNSDPKDIGVTIRTVFENYNGDWFKAAEEAHHNLNGLSAGNGSLMRCLPVVLAYSDKKKINEMATLQSKMTHFDDLAAEACVIYSNIALRLLEGEELRTVILKETKNTRYASSLYEEPDCPPDGYVVHTMKWVLHWLFTSNTFEEVVVGATNMGNDSDTIAAIAGSLKGLEVGFNSLPLILKNKLLGRNELRELANVFIEIRDKDTLLIQGNTQTYISDLEDQTNKLIKLNDQRVSYKELVMVIESIKKNVYLLRITLQVDDEEYEKKLVTWMMIENRYRRSRRLFDLGAPLIIIKHELDWLLTMIDHMNKRLQGIEPQFTEDQLEEFEMEASIPEIY</sequence>
<dbReference type="GO" id="GO:0016787">
    <property type="term" value="F:hydrolase activity"/>
    <property type="evidence" value="ECO:0007669"/>
    <property type="project" value="UniProtKB-KW"/>
</dbReference>
<gene>
    <name evidence="4" type="ORF">C7437_1011462</name>
</gene>
<dbReference type="SUPFAM" id="SSF101478">
    <property type="entry name" value="ADP-ribosylglycohydrolase"/>
    <property type="match status" value="1"/>
</dbReference>
<protein>
    <submittedName>
        <fullName evidence="4">ADP-ribosyl-[dinitrogen reductase] hydrolase</fullName>
    </submittedName>
</protein>
<evidence type="ECO:0000256" key="3">
    <source>
        <dbReference type="PIRSR" id="PIRSR605502-1"/>
    </source>
</evidence>
<dbReference type="OrthoDB" id="9798107at2"/>
<name>A0A2W7MPA4_9BACI</name>
<dbReference type="Pfam" id="PF03747">
    <property type="entry name" value="ADP_ribosyl_GH"/>
    <property type="match status" value="1"/>
</dbReference>
<evidence type="ECO:0000256" key="2">
    <source>
        <dbReference type="ARBA" id="ARBA00022801"/>
    </source>
</evidence>
<organism evidence="4 5">
    <name type="scientific">Psychrobacillus insolitus</name>
    <dbReference type="NCBI Taxonomy" id="1461"/>
    <lineage>
        <taxon>Bacteria</taxon>
        <taxon>Bacillati</taxon>
        <taxon>Bacillota</taxon>
        <taxon>Bacilli</taxon>
        <taxon>Bacillales</taxon>
        <taxon>Bacillaceae</taxon>
        <taxon>Psychrobacillus</taxon>
    </lineage>
</organism>
<dbReference type="InterPro" id="IPR005502">
    <property type="entry name" value="Ribosyl_crysJ1"/>
</dbReference>
<feature type="binding site" evidence="3">
    <location>
        <position position="244"/>
    </location>
    <ligand>
        <name>Mg(2+)</name>
        <dbReference type="ChEBI" id="CHEBI:18420"/>
        <label>1</label>
    </ligand>
</feature>
<keyword evidence="3" id="KW-0479">Metal-binding</keyword>
<proteinExistence type="inferred from homology"/>
<evidence type="ECO:0000256" key="1">
    <source>
        <dbReference type="ARBA" id="ARBA00010702"/>
    </source>
</evidence>
<reference evidence="4 5" key="1">
    <citation type="submission" date="2018-06" db="EMBL/GenBank/DDBJ databases">
        <title>Genomic Encyclopedia of Type Strains, Phase IV (KMG-IV): sequencing the most valuable type-strain genomes for metagenomic binning, comparative biology and taxonomic classification.</title>
        <authorList>
            <person name="Goeker M."/>
        </authorList>
    </citation>
    <scope>NUCLEOTIDE SEQUENCE [LARGE SCALE GENOMIC DNA]</scope>
    <source>
        <strain evidence="4 5">DSM 5</strain>
    </source>
</reference>
<dbReference type="InterPro" id="IPR050792">
    <property type="entry name" value="ADP-ribosylglycohydrolase"/>
</dbReference>
<keyword evidence="2 4" id="KW-0378">Hydrolase</keyword>
<feature type="binding site" evidence="3">
    <location>
        <position position="54"/>
    </location>
    <ligand>
        <name>Mg(2+)</name>
        <dbReference type="ChEBI" id="CHEBI:18420"/>
        <label>1</label>
    </ligand>
</feature>
<keyword evidence="3" id="KW-0460">Magnesium</keyword>
<dbReference type="RefSeq" id="WP_111438921.1">
    <property type="nucleotide sequence ID" value="NZ_QKZI01000001.1"/>
</dbReference>
<dbReference type="AlphaFoldDB" id="A0A2W7MPA4"/>
<feature type="binding site" evidence="3">
    <location>
        <position position="243"/>
    </location>
    <ligand>
        <name>Mg(2+)</name>
        <dbReference type="ChEBI" id="CHEBI:18420"/>
        <label>1</label>
    </ligand>
</feature>
<dbReference type="Proteomes" id="UP000248646">
    <property type="component" value="Unassembled WGS sequence"/>
</dbReference>